<dbReference type="InterPro" id="IPR005474">
    <property type="entry name" value="Transketolase_N"/>
</dbReference>
<dbReference type="EMBL" id="QKWJ01000086">
    <property type="protein sequence ID" value="RDK05697.1"/>
    <property type="molecule type" value="Genomic_DNA"/>
</dbReference>
<evidence type="ECO:0000256" key="2">
    <source>
        <dbReference type="ARBA" id="ARBA00001941"/>
    </source>
</evidence>
<dbReference type="InterPro" id="IPR005475">
    <property type="entry name" value="Transketolase-like_Pyr-bd"/>
</dbReference>
<dbReference type="PANTHER" id="PTHR43522">
    <property type="entry name" value="TRANSKETOLASE"/>
    <property type="match status" value="1"/>
</dbReference>
<dbReference type="PANTHER" id="PTHR43522:SF2">
    <property type="entry name" value="TRANSKETOLASE 1-RELATED"/>
    <property type="match status" value="1"/>
</dbReference>
<feature type="binding site" evidence="14">
    <location>
        <position position="486"/>
    </location>
    <ligand>
        <name>substrate</name>
    </ligand>
</feature>
<feature type="binding site" evidence="14">
    <location>
        <position position="34"/>
    </location>
    <ligand>
        <name>substrate</name>
    </ligand>
</feature>
<comment type="similarity">
    <text evidence="3 18">Belongs to the transketolase family.</text>
</comment>
<dbReference type="EC" id="2.2.1.1" evidence="5 12"/>
<feature type="binding site" evidence="15">
    <location>
        <position position="164"/>
    </location>
    <ligand>
        <name>thiamine diphosphate</name>
        <dbReference type="ChEBI" id="CHEBI:58937"/>
    </ligand>
</feature>
<dbReference type="InterPro" id="IPR029061">
    <property type="entry name" value="THDP-binding"/>
</dbReference>
<evidence type="ECO:0000256" key="13">
    <source>
        <dbReference type="PIRSR" id="PIRSR605478-1"/>
    </source>
</evidence>
<feature type="binding site" evidence="16">
    <location>
        <position position="163"/>
    </location>
    <ligand>
        <name>Mg(2+)</name>
        <dbReference type="ChEBI" id="CHEBI:18420"/>
    </ligand>
</feature>
<evidence type="ECO:0000256" key="14">
    <source>
        <dbReference type="PIRSR" id="PIRSR605478-2"/>
    </source>
</evidence>
<feature type="binding site" evidence="14">
    <location>
        <position position="494"/>
    </location>
    <ligand>
        <name>substrate</name>
    </ligand>
</feature>
<evidence type="ECO:0000256" key="11">
    <source>
        <dbReference type="ARBA" id="ARBA00049473"/>
    </source>
</evidence>
<feature type="active site" description="Proton donor" evidence="13">
    <location>
        <position position="436"/>
    </location>
</feature>
<dbReference type="Pfam" id="PF00456">
    <property type="entry name" value="Transketolase_N"/>
    <property type="match status" value="1"/>
</dbReference>
<feature type="binding site" evidence="14">
    <location>
        <position position="498"/>
    </location>
    <ligand>
        <name>substrate</name>
    </ligand>
</feature>
<dbReference type="FunFam" id="3.40.50.970:FF:000003">
    <property type="entry name" value="Transketolase"/>
    <property type="match status" value="1"/>
</dbReference>
<evidence type="ECO:0000256" key="8">
    <source>
        <dbReference type="ARBA" id="ARBA00022837"/>
    </source>
</evidence>
<feature type="binding site" evidence="14">
    <location>
        <position position="394"/>
    </location>
    <ligand>
        <name>substrate</name>
    </ligand>
</feature>
<dbReference type="SMART" id="SM00861">
    <property type="entry name" value="Transket_pyr"/>
    <property type="match status" value="1"/>
</dbReference>
<dbReference type="InterPro" id="IPR049557">
    <property type="entry name" value="Transketolase_CS"/>
</dbReference>
<comment type="cofactor">
    <cofactor evidence="2">
        <name>Co(2+)</name>
        <dbReference type="ChEBI" id="CHEBI:48828"/>
    </cofactor>
</comment>
<feature type="binding site" evidence="16">
    <location>
        <position position="193"/>
    </location>
    <ligand>
        <name>Mg(2+)</name>
        <dbReference type="ChEBI" id="CHEBI:18420"/>
    </ligand>
</feature>
<gene>
    <name evidence="20" type="primary">tkt</name>
    <name evidence="20" type="ORF">DN412_35550</name>
</gene>
<feature type="domain" description="Transketolase-like pyrimidine-binding" evidence="19">
    <location>
        <begin position="364"/>
        <end position="550"/>
    </location>
</feature>
<dbReference type="GO" id="GO:0004802">
    <property type="term" value="F:transketolase activity"/>
    <property type="evidence" value="ECO:0007669"/>
    <property type="project" value="UniProtKB-UniRule"/>
</dbReference>
<keyword evidence="10 15" id="KW-0786">Thiamine pyrophosphate</keyword>
<feature type="binding site" evidence="16">
    <location>
        <position position="195"/>
    </location>
    <ligand>
        <name>Mg(2+)</name>
        <dbReference type="ChEBI" id="CHEBI:18420"/>
    </ligand>
</feature>
<dbReference type="Pfam" id="PF22613">
    <property type="entry name" value="Transketolase_C_1"/>
    <property type="match status" value="1"/>
</dbReference>
<feature type="binding site" evidence="15">
    <location>
        <position position="269"/>
    </location>
    <ligand>
        <name>thiamine diphosphate</name>
        <dbReference type="ChEBI" id="CHEBI:58937"/>
    </ligand>
</feature>
<dbReference type="RefSeq" id="WP_115215843.1">
    <property type="nucleotide sequence ID" value="NZ_QKWJ01000086.1"/>
</dbReference>
<dbReference type="SUPFAM" id="SSF52518">
    <property type="entry name" value="Thiamin diphosphate-binding fold (THDP-binding)"/>
    <property type="match status" value="2"/>
</dbReference>
<name>A0A370NJD4_9BURK</name>
<keyword evidence="9 16" id="KW-0460">Magnesium</keyword>
<dbReference type="InterPro" id="IPR033247">
    <property type="entry name" value="Transketolase_fam"/>
</dbReference>
<feature type="binding site" evidence="15">
    <location>
        <position position="193"/>
    </location>
    <ligand>
        <name>thiamine diphosphate</name>
        <dbReference type="ChEBI" id="CHEBI:58937"/>
    </ligand>
</feature>
<comment type="subunit">
    <text evidence="4 18">Homodimer.</text>
</comment>
<dbReference type="Gene3D" id="3.40.50.970">
    <property type="match status" value="2"/>
</dbReference>
<dbReference type="SUPFAM" id="SSF52922">
    <property type="entry name" value="TK C-terminal domain-like"/>
    <property type="match status" value="1"/>
</dbReference>
<feature type="binding site" evidence="14">
    <location>
        <position position="269"/>
    </location>
    <ligand>
        <name>substrate</name>
    </ligand>
</feature>
<evidence type="ECO:0000256" key="3">
    <source>
        <dbReference type="ARBA" id="ARBA00007131"/>
    </source>
</evidence>
<evidence type="ECO:0000256" key="5">
    <source>
        <dbReference type="ARBA" id="ARBA00013152"/>
    </source>
</evidence>
<keyword evidence="6 18" id="KW-0808">Transferase</keyword>
<comment type="cofactor">
    <cofactor evidence="16">
        <name>Mg(2+)</name>
        <dbReference type="ChEBI" id="CHEBI:18420"/>
    </cofactor>
    <text evidence="16">Binds 1 Mg(2+) ion per subunit. Can also utilize other divalent metal cations, such as Ca(2+), Mn(2+) and Co(2+).</text>
</comment>
<comment type="function">
    <text evidence="18">Catalyzes the transfer of a two-carbon ketol group from a ketose donor to an aldose acceptor, via a covalent intermediate with the cofactor thiamine pyrophosphate.</text>
</comment>
<comment type="cofactor">
    <cofactor evidence="1">
        <name>Ca(2+)</name>
        <dbReference type="ChEBI" id="CHEBI:29108"/>
    </cofactor>
</comment>
<evidence type="ECO:0000256" key="6">
    <source>
        <dbReference type="ARBA" id="ARBA00022679"/>
    </source>
</evidence>
<evidence type="ECO:0000256" key="18">
    <source>
        <dbReference type="RuleBase" id="RU004996"/>
    </source>
</evidence>
<dbReference type="GO" id="GO:0046872">
    <property type="term" value="F:metal ion binding"/>
    <property type="evidence" value="ECO:0007669"/>
    <property type="project" value="UniProtKB-KW"/>
</dbReference>
<feature type="binding site" evidence="15">
    <location>
        <position position="74"/>
    </location>
    <ligand>
        <name>thiamine diphosphate</name>
        <dbReference type="ChEBI" id="CHEBI:58937"/>
    </ligand>
</feature>
<dbReference type="CDD" id="cd07033">
    <property type="entry name" value="TPP_PYR_DXS_TK_like"/>
    <property type="match status" value="1"/>
</dbReference>
<comment type="caution">
    <text evidence="20">The sequence shown here is derived from an EMBL/GenBank/DDBJ whole genome shotgun (WGS) entry which is preliminary data.</text>
</comment>
<dbReference type="FunFam" id="3.40.50.920:FF:000003">
    <property type="entry name" value="Transketolase"/>
    <property type="match status" value="1"/>
</dbReference>
<dbReference type="Gene3D" id="3.40.50.920">
    <property type="match status" value="1"/>
</dbReference>
<protein>
    <recommendedName>
        <fullName evidence="5 12">Transketolase</fullName>
        <ecNumber evidence="5 12">2.2.1.1</ecNumber>
    </recommendedName>
</protein>
<dbReference type="InterPro" id="IPR009014">
    <property type="entry name" value="Transketo_C/PFOR_II"/>
</dbReference>
<keyword evidence="8 18" id="KW-0106">Calcium</keyword>
<evidence type="ECO:0000256" key="9">
    <source>
        <dbReference type="ARBA" id="ARBA00022842"/>
    </source>
</evidence>
<dbReference type="InterPro" id="IPR005478">
    <property type="entry name" value="Transketolase_bac-like"/>
</dbReference>
<reference evidence="21" key="1">
    <citation type="submission" date="2018-06" db="EMBL/GenBank/DDBJ databases">
        <authorList>
            <person name="Feng T."/>
            <person name="Jeon C.O."/>
        </authorList>
    </citation>
    <scope>NUCLEOTIDE SEQUENCE [LARGE SCALE GENOMIC DNA]</scope>
    <source>
        <strain evidence="21">S23</strain>
    </source>
</reference>
<evidence type="ECO:0000256" key="1">
    <source>
        <dbReference type="ARBA" id="ARBA00001913"/>
    </source>
</evidence>
<evidence type="ECO:0000256" key="15">
    <source>
        <dbReference type="PIRSR" id="PIRSR605478-3"/>
    </source>
</evidence>
<dbReference type="FunFam" id="3.40.50.970:FF:000004">
    <property type="entry name" value="Transketolase"/>
    <property type="match status" value="1"/>
</dbReference>
<dbReference type="Proteomes" id="UP000255165">
    <property type="component" value="Unassembled WGS sequence"/>
</dbReference>
<evidence type="ECO:0000256" key="17">
    <source>
        <dbReference type="PIRSR" id="PIRSR605478-5"/>
    </source>
</evidence>
<feature type="binding site" evidence="15">
    <location>
        <position position="462"/>
    </location>
    <ligand>
        <name>thiamine diphosphate</name>
        <dbReference type="ChEBI" id="CHEBI:58937"/>
    </ligand>
</feature>
<dbReference type="InterPro" id="IPR020826">
    <property type="entry name" value="Transketolase_BS"/>
</dbReference>
<dbReference type="GO" id="GO:0009052">
    <property type="term" value="P:pentose-phosphate shunt, non-oxidative branch"/>
    <property type="evidence" value="ECO:0007669"/>
    <property type="project" value="UniProtKB-ARBA"/>
</dbReference>
<feature type="binding site" evidence="15">
    <location>
        <begin position="122"/>
        <end position="124"/>
    </location>
    <ligand>
        <name>thiamine diphosphate</name>
        <dbReference type="ChEBI" id="CHEBI:58937"/>
    </ligand>
</feature>
<evidence type="ECO:0000256" key="4">
    <source>
        <dbReference type="ARBA" id="ARBA00011738"/>
    </source>
</evidence>
<comment type="cofactor">
    <cofactor evidence="15">
        <name>thiamine diphosphate</name>
        <dbReference type="ChEBI" id="CHEBI:58937"/>
    </cofactor>
    <text evidence="15">Binds 1 thiamine pyrophosphate per subunit. During the reaction, the substrate forms a covalent intermediate with the cofactor.</text>
</comment>
<evidence type="ECO:0000256" key="7">
    <source>
        <dbReference type="ARBA" id="ARBA00022723"/>
    </source>
</evidence>
<dbReference type="InterPro" id="IPR055152">
    <property type="entry name" value="Transketolase-like_C_2"/>
</dbReference>
<feature type="binding site" evidence="14">
    <location>
        <position position="367"/>
    </location>
    <ligand>
        <name>substrate</name>
    </ligand>
</feature>
<dbReference type="NCBIfam" id="TIGR00232">
    <property type="entry name" value="tktlase_bact"/>
    <property type="match status" value="1"/>
</dbReference>
<evidence type="ECO:0000313" key="20">
    <source>
        <dbReference type="EMBL" id="RDK05697.1"/>
    </source>
</evidence>
<feature type="site" description="Important for catalytic activity" evidence="17">
    <location>
        <position position="269"/>
    </location>
</feature>
<dbReference type="CDD" id="cd02012">
    <property type="entry name" value="TPP_TK"/>
    <property type="match status" value="1"/>
</dbReference>
<accession>A0A370NJD4</accession>
<dbReference type="AlphaFoldDB" id="A0A370NJD4"/>
<sequence>MTSSGLPAAALDGLCINTLRFLSVDTVQNANSGHPGLPLGAAPMAYVLWTRFLRHHPANPHWFDRDRFVLSAGHGSALLYSLLHLAGYALPLEQLRHFRQWGSITPGHPERGLTPGVELTTGPLGQGFGNGVGMAITEANLAARYNCDGFDIVNHFTYGIVSDGDLMEGVASEAASLAGHLQLGKLVYLYDDNAVTLSAGTGMTFTEDRAQRFAAYGWHTQRVEDGNDLAAIEQALHAARAETSRPSLILVRTHLGYGSPNKQDSFEAHGSPLGVEEVRLTKQNLGWPEKPSFHVPESARLHWLEAGARGERAEAEWLEKYSAYEKAFPALARELKQRMPGAASGEPAEWEAAIPRFDADDKGMATRIASSKVMNAIAAHYPALIGGSADLDPSTYTALKGAGDFEPTSICALDRQGSSGGGWSRAGRNLHFGVREHAMGAIMNGIAAHGGAVPFGATFLIFSDYMRPSIRLAALMGLHVIYVFTHDSIALGEDGPTHQPVEQLASLRALPRLVVIRPADANETAVAWRVALESTDLPVVLVLTRQSVPTLDRARFADADGLRRGAYVLADAPNGKPELILIGTGSEVSLVLAAQQELALRGVQARVVSMPSWELFDAQQREYREAVLPPALRARLAVEAGVSQGWERYVGEHGDVLAVDRFGASAPSAAMMSEYGFTVENVCRHAAPLLGA</sequence>
<proteinExistence type="inferred from homology"/>
<comment type="catalytic activity">
    <reaction evidence="11 18">
        <text>D-sedoheptulose 7-phosphate + D-glyceraldehyde 3-phosphate = aldehydo-D-ribose 5-phosphate + D-xylulose 5-phosphate</text>
        <dbReference type="Rhea" id="RHEA:10508"/>
        <dbReference type="ChEBI" id="CHEBI:57483"/>
        <dbReference type="ChEBI" id="CHEBI:57737"/>
        <dbReference type="ChEBI" id="CHEBI:58273"/>
        <dbReference type="ChEBI" id="CHEBI:59776"/>
        <dbReference type="EC" id="2.2.1.1"/>
    </reaction>
</comment>
<evidence type="ECO:0000313" key="21">
    <source>
        <dbReference type="Proteomes" id="UP000255165"/>
    </source>
</evidence>
<keyword evidence="21" id="KW-1185">Reference proteome</keyword>
<evidence type="ECO:0000256" key="10">
    <source>
        <dbReference type="ARBA" id="ARBA00023052"/>
    </source>
</evidence>
<dbReference type="GO" id="GO:0005829">
    <property type="term" value="C:cytosol"/>
    <property type="evidence" value="ECO:0007669"/>
    <property type="project" value="TreeGrafter"/>
</dbReference>
<keyword evidence="7 16" id="KW-0479">Metal-binding</keyword>
<evidence type="ECO:0000256" key="12">
    <source>
        <dbReference type="NCBIfam" id="TIGR00232"/>
    </source>
</evidence>
<feature type="site" description="Important for catalytic activity" evidence="17">
    <location>
        <position position="34"/>
    </location>
</feature>
<comment type="cofactor">
    <cofactor evidence="18">
        <name>Mg(2+)</name>
        <dbReference type="ChEBI" id="CHEBI:18420"/>
    </cofactor>
    <cofactor evidence="18">
        <name>Ca(2+)</name>
        <dbReference type="ChEBI" id="CHEBI:29108"/>
    </cofactor>
    <cofactor evidence="18">
        <name>Mn(2+)</name>
        <dbReference type="ChEBI" id="CHEBI:29035"/>
    </cofactor>
    <cofactor evidence="18">
        <name>Co(2+)</name>
        <dbReference type="ChEBI" id="CHEBI:48828"/>
    </cofactor>
    <text evidence="18">Binds 1 Mg(2+) ion per subunit. Can also utilize other divalent metal cations, such as Ca(2+), Mn(2+) and Co(2+).</text>
</comment>
<organism evidence="20 21">
    <name type="scientific">Cupriavidus lacunae</name>
    <dbReference type="NCBI Taxonomy" id="2666307"/>
    <lineage>
        <taxon>Bacteria</taxon>
        <taxon>Pseudomonadati</taxon>
        <taxon>Pseudomonadota</taxon>
        <taxon>Betaproteobacteria</taxon>
        <taxon>Burkholderiales</taxon>
        <taxon>Burkholderiaceae</taxon>
        <taxon>Cupriavidus</taxon>
    </lineage>
</organism>
<evidence type="ECO:0000256" key="16">
    <source>
        <dbReference type="PIRSR" id="PIRSR605478-4"/>
    </source>
</evidence>
<dbReference type="Pfam" id="PF02779">
    <property type="entry name" value="Transket_pyr"/>
    <property type="match status" value="1"/>
</dbReference>
<evidence type="ECO:0000259" key="19">
    <source>
        <dbReference type="SMART" id="SM00861"/>
    </source>
</evidence>
<dbReference type="PROSITE" id="PS00801">
    <property type="entry name" value="TRANSKETOLASE_1"/>
    <property type="match status" value="1"/>
</dbReference>
<feature type="binding site" evidence="14">
    <location>
        <position position="545"/>
    </location>
    <ligand>
        <name>substrate</name>
    </ligand>
</feature>
<dbReference type="PROSITE" id="PS00802">
    <property type="entry name" value="TRANSKETOLASE_2"/>
    <property type="match status" value="1"/>
</dbReference>